<protein>
    <submittedName>
        <fullName evidence="1">Uncharacterized protein</fullName>
    </submittedName>
</protein>
<accession>A0A9D4KZW9</accession>
<evidence type="ECO:0000313" key="1">
    <source>
        <dbReference type="EMBL" id="KAH3848778.1"/>
    </source>
</evidence>
<organism evidence="1 2">
    <name type="scientific">Dreissena polymorpha</name>
    <name type="common">Zebra mussel</name>
    <name type="synonym">Mytilus polymorpha</name>
    <dbReference type="NCBI Taxonomy" id="45954"/>
    <lineage>
        <taxon>Eukaryota</taxon>
        <taxon>Metazoa</taxon>
        <taxon>Spiralia</taxon>
        <taxon>Lophotrochozoa</taxon>
        <taxon>Mollusca</taxon>
        <taxon>Bivalvia</taxon>
        <taxon>Autobranchia</taxon>
        <taxon>Heteroconchia</taxon>
        <taxon>Euheterodonta</taxon>
        <taxon>Imparidentia</taxon>
        <taxon>Neoheterodontei</taxon>
        <taxon>Myida</taxon>
        <taxon>Dreissenoidea</taxon>
        <taxon>Dreissenidae</taxon>
        <taxon>Dreissena</taxon>
    </lineage>
</organism>
<dbReference type="EMBL" id="JAIWYP010000003">
    <property type="protein sequence ID" value="KAH3848778.1"/>
    <property type="molecule type" value="Genomic_DNA"/>
</dbReference>
<gene>
    <name evidence="1" type="ORF">DPMN_091158</name>
</gene>
<dbReference type="AlphaFoldDB" id="A0A9D4KZW9"/>
<name>A0A9D4KZW9_DREPO</name>
<reference evidence="1" key="1">
    <citation type="journal article" date="2019" name="bioRxiv">
        <title>The Genome of the Zebra Mussel, Dreissena polymorpha: A Resource for Invasive Species Research.</title>
        <authorList>
            <person name="McCartney M.A."/>
            <person name="Auch B."/>
            <person name="Kono T."/>
            <person name="Mallez S."/>
            <person name="Zhang Y."/>
            <person name="Obille A."/>
            <person name="Becker A."/>
            <person name="Abrahante J.E."/>
            <person name="Garbe J."/>
            <person name="Badalamenti J.P."/>
            <person name="Herman A."/>
            <person name="Mangelson H."/>
            <person name="Liachko I."/>
            <person name="Sullivan S."/>
            <person name="Sone E.D."/>
            <person name="Koren S."/>
            <person name="Silverstein K.A.T."/>
            <person name="Beckman K.B."/>
            <person name="Gohl D.M."/>
        </authorList>
    </citation>
    <scope>NUCLEOTIDE SEQUENCE</scope>
    <source>
        <strain evidence="1">Duluth1</strain>
        <tissue evidence="1">Whole animal</tissue>
    </source>
</reference>
<comment type="caution">
    <text evidence="1">The sequence shown here is derived from an EMBL/GenBank/DDBJ whole genome shotgun (WGS) entry which is preliminary data.</text>
</comment>
<dbReference type="Proteomes" id="UP000828390">
    <property type="component" value="Unassembled WGS sequence"/>
</dbReference>
<sequence length="136" mass="15080">MRGTINILMLKQHMEEAIASVTVCRTTVIQPSTFTNVELVFYKDLTAFDVEQCGDGNVAIPPTFYNHEQKPKVCVMNMNVEPVENSVPQVAPLRLGYKTWDPGKKGFGTAVGIHPKKVQFEELRSLLGFKAVLALG</sequence>
<proteinExistence type="predicted"/>
<reference evidence="1" key="2">
    <citation type="submission" date="2020-11" db="EMBL/GenBank/DDBJ databases">
        <authorList>
            <person name="McCartney M.A."/>
            <person name="Auch B."/>
            <person name="Kono T."/>
            <person name="Mallez S."/>
            <person name="Becker A."/>
            <person name="Gohl D.M."/>
            <person name="Silverstein K.A.T."/>
            <person name="Koren S."/>
            <person name="Bechman K.B."/>
            <person name="Herman A."/>
            <person name="Abrahante J.E."/>
            <person name="Garbe J."/>
        </authorList>
    </citation>
    <scope>NUCLEOTIDE SEQUENCE</scope>
    <source>
        <strain evidence="1">Duluth1</strain>
        <tissue evidence="1">Whole animal</tissue>
    </source>
</reference>
<evidence type="ECO:0000313" key="2">
    <source>
        <dbReference type="Proteomes" id="UP000828390"/>
    </source>
</evidence>
<keyword evidence="2" id="KW-1185">Reference proteome</keyword>